<gene>
    <name evidence="1" type="ORF">TIFTF001_017352</name>
</gene>
<evidence type="ECO:0000313" key="2">
    <source>
        <dbReference type="Proteomes" id="UP001187192"/>
    </source>
</evidence>
<dbReference type="AlphaFoldDB" id="A0AA88D863"/>
<accession>A0AA88D863</accession>
<evidence type="ECO:0000313" key="1">
    <source>
        <dbReference type="EMBL" id="GMN48175.1"/>
    </source>
</evidence>
<reference evidence="1" key="1">
    <citation type="submission" date="2023-07" db="EMBL/GenBank/DDBJ databases">
        <title>draft genome sequence of fig (Ficus carica).</title>
        <authorList>
            <person name="Takahashi T."/>
            <person name="Nishimura K."/>
        </authorList>
    </citation>
    <scope>NUCLEOTIDE SEQUENCE</scope>
</reference>
<protein>
    <submittedName>
        <fullName evidence="1">Uncharacterized protein</fullName>
    </submittedName>
</protein>
<dbReference type="Proteomes" id="UP001187192">
    <property type="component" value="Unassembled WGS sequence"/>
</dbReference>
<dbReference type="EMBL" id="BTGU01000027">
    <property type="protein sequence ID" value="GMN48175.1"/>
    <property type="molecule type" value="Genomic_DNA"/>
</dbReference>
<comment type="caution">
    <text evidence="1">The sequence shown here is derived from an EMBL/GenBank/DDBJ whole genome shotgun (WGS) entry which is preliminary data.</text>
</comment>
<name>A0AA88D863_FICCA</name>
<keyword evidence="2" id="KW-1185">Reference proteome</keyword>
<sequence>MLHVELMKKVESSDNNDKVALEVEGDEGCNMENDGNIRYEYFDVNMEAPRVYDTASAPGCECDVLDVPILEERPNQETTAYAPTPKRQRSWSLVLVFD</sequence>
<organism evidence="1 2">
    <name type="scientific">Ficus carica</name>
    <name type="common">Common fig</name>
    <dbReference type="NCBI Taxonomy" id="3494"/>
    <lineage>
        <taxon>Eukaryota</taxon>
        <taxon>Viridiplantae</taxon>
        <taxon>Streptophyta</taxon>
        <taxon>Embryophyta</taxon>
        <taxon>Tracheophyta</taxon>
        <taxon>Spermatophyta</taxon>
        <taxon>Magnoliopsida</taxon>
        <taxon>eudicotyledons</taxon>
        <taxon>Gunneridae</taxon>
        <taxon>Pentapetalae</taxon>
        <taxon>rosids</taxon>
        <taxon>fabids</taxon>
        <taxon>Rosales</taxon>
        <taxon>Moraceae</taxon>
        <taxon>Ficeae</taxon>
        <taxon>Ficus</taxon>
    </lineage>
</organism>
<proteinExistence type="predicted"/>